<keyword evidence="4" id="KW-1185">Reference proteome</keyword>
<evidence type="ECO:0000313" key="3">
    <source>
        <dbReference type="EMBL" id="KAF4701725.1"/>
    </source>
</evidence>
<keyword evidence="1" id="KW-0732">Signal</keyword>
<sequence>MFGLFDSILSKLCGWLGAVVEAASSSDLYVKLVYIKYWLVIQLDLLRIKLEREILLRPATEPANEALRSCGMKPAADDSALSGGYVGSVRKVKIEPIGEDEQPDSVVVKSVPEVFKARMFAGMFGTSEREGRFYAEVAETLPVPIPKVYLSQWNRARGSEVIIMQNIGGGSLTEALRTDQNPQKLVEEAMVVAARFHGKYWGATPSTLRHSPLGQYSWLKGWDYVQGQHEAMFKYYKGVIADMWRKVREAITIGKAAERKYDCKWSRELVAFIDEAVKNATWETYQKALRERKHPLTLVHGDYHAGNQLWDTEAKKPYTVDWSDVSVGEGPADIAQFCISNVKTDDRRKWEDELLRAYWDELEKQGVDHSSYTLPMCREAYVRGGIDRWVQLLILMAVYGLDHPDILPDSFMQYFIDQVGDFIFDHKDEYEAPYLLTITYDAPWKNSPTTANRNHPRTPTTRPEKFLRALSACSLWAKTCNEDPSADAAALYGLPTLMPERNGQKRGRGGSGGIY</sequence>
<dbReference type="EMBL" id="JABANO010036498">
    <property type="protein sequence ID" value="KAF4701725.1"/>
    <property type="molecule type" value="Genomic_DNA"/>
</dbReference>
<accession>A0A7J6Q001</accession>
<dbReference type="PANTHER" id="PTHR23020:SF41">
    <property type="entry name" value="AMINOGLYCOSIDE PHOSPHOTRANSFERASE DOMAIN-CONTAINING PROTEIN"/>
    <property type="match status" value="1"/>
</dbReference>
<dbReference type="SUPFAM" id="SSF56112">
    <property type="entry name" value="Protein kinase-like (PK-like)"/>
    <property type="match status" value="1"/>
</dbReference>
<proteinExistence type="predicted"/>
<evidence type="ECO:0000313" key="4">
    <source>
        <dbReference type="Proteomes" id="UP000553632"/>
    </source>
</evidence>
<evidence type="ECO:0000259" key="2">
    <source>
        <dbReference type="Pfam" id="PF01636"/>
    </source>
</evidence>
<dbReference type="Gene3D" id="3.90.1200.10">
    <property type="match status" value="1"/>
</dbReference>
<dbReference type="InterPro" id="IPR002575">
    <property type="entry name" value="Aminoglycoside_PTrfase"/>
</dbReference>
<organism evidence="3 4">
    <name type="scientific">Perkinsus olseni</name>
    <name type="common">Perkinsus atlanticus</name>
    <dbReference type="NCBI Taxonomy" id="32597"/>
    <lineage>
        <taxon>Eukaryota</taxon>
        <taxon>Sar</taxon>
        <taxon>Alveolata</taxon>
        <taxon>Perkinsozoa</taxon>
        <taxon>Perkinsea</taxon>
        <taxon>Perkinsida</taxon>
        <taxon>Perkinsidae</taxon>
        <taxon>Perkinsus</taxon>
    </lineage>
</organism>
<dbReference type="PANTHER" id="PTHR23020">
    <property type="entry name" value="UNCHARACTERIZED NUCLEAR HORMONE RECEPTOR-RELATED"/>
    <property type="match status" value="1"/>
</dbReference>
<dbReference type="Pfam" id="PF01636">
    <property type="entry name" value="APH"/>
    <property type="match status" value="1"/>
</dbReference>
<dbReference type="InterPro" id="IPR052961">
    <property type="entry name" value="Oxido-Kinase-like_Enzymes"/>
</dbReference>
<evidence type="ECO:0000256" key="1">
    <source>
        <dbReference type="SAM" id="SignalP"/>
    </source>
</evidence>
<feature type="chain" id="PRO_5029756116" description="Aminoglycoside phosphotransferase domain-containing protein" evidence="1">
    <location>
        <begin position="23"/>
        <end position="515"/>
    </location>
</feature>
<dbReference type="InterPro" id="IPR011009">
    <property type="entry name" value="Kinase-like_dom_sf"/>
</dbReference>
<name>A0A7J6Q001_PEROL</name>
<protein>
    <recommendedName>
        <fullName evidence="2">Aminoglycoside phosphotransferase domain-containing protein</fullName>
    </recommendedName>
</protein>
<reference evidence="3 4" key="1">
    <citation type="submission" date="2020-04" db="EMBL/GenBank/DDBJ databases">
        <title>Perkinsus olseni comparative genomics.</title>
        <authorList>
            <person name="Bogema D.R."/>
        </authorList>
    </citation>
    <scope>NUCLEOTIDE SEQUENCE [LARGE SCALE GENOMIC DNA]</scope>
    <source>
        <strain evidence="3 4">ATCC PRA-207</strain>
    </source>
</reference>
<comment type="caution">
    <text evidence="3">The sequence shown here is derived from an EMBL/GenBank/DDBJ whole genome shotgun (WGS) entry which is preliminary data.</text>
</comment>
<feature type="signal peptide" evidence="1">
    <location>
        <begin position="1"/>
        <end position="22"/>
    </location>
</feature>
<dbReference type="OMA" id="HGDFHAA"/>
<dbReference type="AlphaFoldDB" id="A0A7J6Q001"/>
<feature type="domain" description="Aminoglycoside phosphotransferase" evidence="2">
    <location>
        <begin position="126"/>
        <end position="358"/>
    </location>
</feature>
<dbReference type="Proteomes" id="UP000553632">
    <property type="component" value="Unassembled WGS sequence"/>
</dbReference>
<gene>
    <name evidence="3" type="ORF">FOZ63_020619</name>
</gene>